<dbReference type="Pfam" id="PF13248">
    <property type="entry name" value="Zn_ribbon_3"/>
    <property type="match status" value="1"/>
</dbReference>
<dbReference type="InterPro" id="IPR059113">
    <property type="entry name" value="Znf_ribbon"/>
</dbReference>
<name>D6PB87_9ARCH</name>
<evidence type="ECO:0000313" key="2">
    <source>
        <dbReference type="EMBL" id="ADD92988.1"/>
    </source>
</evidence>
<proteinExistence type="predicted"/>
<feature type="domain" description="Putative zinc-ribbon" evidence="1">
    <location>
        <begin position="184"/>
        <end position="207"/>
    </location>
</feature>
<reference evidence="2" key="1">
    <citation type="journal article" date="2010" name="ISME J.">
        <title>Metagenome of the Mediterranean deep chlorophyll maximum studied by direct and fosmid library 454 pyrosequencing.</title>
        <authorList>
            <person name="Ghai R."/>
            <person name="Martin-Cuadrado A.B."/>
            <person name="Molto A.G."/>
            <person name="Heredia I.G."/>
            <person name="Cabrera R."/>
            <person name="Martin J."/>
            <person name="Verdu M."/>
            <person name="Deschamps P."/>
            <person name="Moreira D."/>
            <person name="Lopez-Garcia P."/>
            <person name="Mira A."/>
            <person name="Rodriguez-Valera F."/>
        </authorList>
    </citation>
    <scope>NUCLEOTIDE SEQUENCE</scope>
</reference>
<dbReference type="AlphaFoldDB" id="D6PB87"/>
<sequence length="208" mass="22847">MIDIGATETYQDCLDDAWTVAEIEECGDEDYDDTTAFAGIGSVSCCFSVIAGLVAISHGSKKATVVVQQMPQMYTQPVIQQVVQQPIQQRQPIRQQPQGQMPMQQQRQINPGNQQNLAQQAKNLEMARDFKGAADMYQKAGLFAEAGRVRQSHLEKDDKPMVQIGQVGDSVVKDSVVMGNTNQTMNCPSCGSTIQADWKFCPSCNLPL</sequence>
<dbReference type="EMBL" id="GU942960">
    <property type="protein sequence ID" value="ADD92988.1"/>
    <property type="molecule type" value="Genomic_DNA"/>
</dbReference>
<evidence type="ECO:0000259" key="1">
    <source>
        <dbReference type="Pfam" id="PF13248"/>
    </source>
</evidence>
<accession>D6PB87</accession>
<protein>
    <recommendedName>
        <fullName evidence="1">Putative zinc-ribbon domain-containing protein</fullName>
    </recommendedName>
</protein>
<organism evidence="2">
    <name type="scientific">uncultured archaeon MedDCM-OCT-S04-C163</name>
    <dbReference type="NCBI Taxonomy" id="743086"/>
    <lineage>
        <taxon>Archaea</taxon>
        <taxon>environmental samples</taxon>
    </lineage>
</organism>